<dbReference type="PANTHER" id="PTHR15742:SF5">
    <property type="entry name" value="GIRDIN"/>
    <property type="match status" value="1"/>
</dbReference>
<evidence type="ECO:0000256" key="2">
    <source>
        <dbReference type="SAM" id="MobiDB-lite"/>
    </source>
</evidence>
<evidence type="ECO:0000256" key="1">
    <source>
        <dbReference type="SAM" id="Coils"/>
    </source>
</evidence>
<keyword evidence="1" id="KW-0175">Coiled coil</keyword>
<organism evidence="3 4">
    <name type="scientific">Steinernema carpocapsae</name>
    <name type="common">Entomopathogenic nematode</name>
    <dbReference type="NCBI Taxonomy" id="34508"/>
    <lineage>
        <taxon>Eukaryota</taxon>
        <taxon>Metazoa</taxon>
        <taxon>Ecdysozoa</taxon>
        <taxon>Nematoda</taxon>
        <taxon>Chromadorea</taxon>
        <taxon>Rhabditida</taxon>
        <taxon>Tylenchina</taxon>
        <taxon>Panagrolaimomorpha</taxon>
        <taxon>Strongyloidoidea</taxon>
        <taxon>Steinernematidae</taxon>
        <taxon>Steinernema</taxon>
    </lineage>
</organism>
<name>A0A4U5LRN8_STECR</name>
<dbReference type="AlphaFoldDB" id="A0A4U5LRN8"/>
<protein>
    <submittedName>
        <fullName evidence="3">Uncharacterized protein</fullName>
    </submittedName>
</protein>
<reference evidence="3 4" key="1">
    <citation type="journal article" date="2015" name="Genome Biol.">
        <title>Comparative genomics of Steinernema reveals deeply conserved gene regulatory networks.</title>
        <authorList>
            <person name="Dillman A.R."/>
            <person name="Macchietto M."/>
            <person name="Porter C.F."/>
            <person name="Rogers A."/>
            <person name="Williams B."/>
            <person name="Antoshechkin I."/>
            <person name="Lee M.M."/>
            <person name="Goodwin Z."/>
            <person name="Lu X."/>
            <person name="Lewis E.E."/>
            <person name="Goodrich-Blair H."/>
            <person name="Stock S.P."/>
            <person name="Adams B.J."/>
            <person name="Sternberg P.W."/>
            <person name="Mortazavi A."/>
        </authorList>
    </citation>
    <scope>NUCLEOTIDE SEQUENCE [LARGE SCALE GENOMIC DNA]</scope>
    <source>
        <strain evidence="3 4">ALL</strain>
    </source>
</reference>
<evidence type="ECO:0000313" key="4">
    <source>
        <dbReference type="Proteomes" id="UP000298663"/>
    </source>
</evidence>
<sequence length="901" mass="104169">MATLKTSLSVLWTGLTTWSLKTLSSLASKRSRLIPSRLADLVLSMKPKSIAMATKAEVLNNQLHIANERINALHKRSVKESKSEDNYADSLKVRCDLLEKQISESKAASAFCTPVPIPIEDNALASVAEIEQCCVVLASVETQTSRICKQIEKMDNAQVDQRRRSLTKDSSATIIAELANVMGELKSVHTLLEAHKLNNPTYVRRSPDKDELAKCKLCEEKETFIDSQREDIIFYKKKNKELTNQLLQTEDRWSVEMEKQRQTFECEIKSLQGRVNDTLRQMKEQEHLLQSNSASLTEKVKMIQEKDEKCERLAHEVKEKLRVIQDIEKEQKNLKEFETRYRKLESLYNQEKEKSNLDRAKTKSEMALMKKRCDETHQDLDKLRDAHQRREILWNTEREKLERDIEVLREKLGKDENGKDVAASISIPTVSYSFKRVTNDSSNVSDYQQTIAALRKKITTLEEKISDLRLANEELTSELSTTKQGWERDKENMQHKLRQDEKIRSVEFEALQEKFASRMNIMENTNKSLHTQLVQTRRERDFHKEAVGNYEKRVEDERKRMELEEKHYANLVAKSATTEKKLRECEGEIERLRRELKLTKEAYSADKKLWNIEKSHLHNKSDNSTISSDEDKDTRITENALKAAESVQKQYAEYQRFYDKEVDRLKSKIKELTNDAFTKEFENERTVKQLTEQIKVLEIDQRNLVQAKDMQASAREASQAEQERLQQAVQLAEVQKLTRKYKVSAAIEQLKSLIDGTERDYDGTVRGVIGQLGTVRDDDSQTLYSPSDTSGIFDIEQPSDTVSQSSMSIKSSPFPVNSASSRWTHHSNTITPNRSFSIESNATWEPRSYSPVKKLTTYPDNTTRMAGFTMCLKALPGPLPMTAMAWKMEEAWHPQRFRVQP</sequence>
<feature type="region of interest" description="Disordered" evidence="2">
    <location>
        <begin position="803"/>
        <end position="826"/>
    </location>
</feature>
<dbReference type="InterPro" id="IPR049885">
    <property type="entry name" value="MTCL1-3"/>
</dbReference>
<comment type="caution">
    <text evidence="3">The sequence shown here is derived from an EMBL/GenBank/DDBJ whole genome shotgun (WGS) entry which is preliminary data.</text>
</comment>
<feature type="coiled-coil region" evidence="1">
    <location>
        <begin position="655"/>
        <end position="735"/>
    </location>
</feature>
<dbReference type="EMBL" id="AZBU02000013">
    <property type="protein sequence ID" value="TKR58661.1"/>
    <property type="molecule type" value="Genomic_DNA"/>
</dbReference>
<feature type="coiled-coil region" evidence="1">
    <location>
        <begin position="444"/>
        <end position="478"/>
    </location>
</feature>
<evidence type="ECO:0000313" key="3">
    <source>
        <dbReference type="EMBL" id="TKR58661.1"/>
    </source>
</evidence>
<feature type="coiled-coil region" evidence="1">
    <location>
        <begin position="56"/>
        <end position="108"/>
    </location>
</feature>
<dbReference type="PANTHER" id="PTHR15742">
    <property type="entry name" value="GIRDIN"/>
    <property type="match status" value="1"/>
</dbReference>
<feature type="coiled-coil region" evidence="1">
    <location>
        <begin position="225"/>
        <end position="418"/>
    </location>
</feature>
<reference evidence="3 4" key="2">
    <citation type="journal article" date="2019" name="G3 (Bethesda)">
        <title>Hybrid Assembly of the Genome of the Entomopathogenic Nematode Steinernema carpocapsae Identifies the X-Chromosome.</title>
        <authorList>
            <person name="Serra L."/>
            <person name="Macchietto M."/>
            <person name="Macias-Munoz A."/>
            <person name="McGill C.J."/>
            <person name="Rodriguez I.M."/>
            <person name="Rodriguez B."/>
            <person name="Murad R."/>
            <person name="Mortazavi A."/>
        </authorList>
    </citation>
    <scope>NUCLEOTIDE SEQUENCE [LARGE SCALE GENOMIC DNA]</scope>
    <source>
        <strain evidence="3 4">ALL</strain>
    </source>
</reference>
<gene>
    <name evidence="3" type="ORF">L596_030076</name>
</gene>
<dbReference type="OrthoDB" id="10036174at2759"/>
<proteinExistence type="predicted"/>
<accession>A0A4U5LRN8</accession>
<keyword evidence="4" id="KW-1185">Reference proteome</keyword>
<feature type="coiled-coil region" evidence="1">
    <location>
        <begin position="547"/>
        <end position="602"/>
    </location>
</feature>
<dbReference type="Proteomes" id="UP000298663">
    <property type="component" value="Unassembled WGS sequence"/>
</dbReference>